<dbReference type="InterPro" id="IPR051354">
    <property type="entry name" value="Transposase_27_IS1"/>
</dbReference>
<evidence type="ECO:0000313" key="1">
    <source>
        <dbReference type="EMBL" id="AAO36810.1"/>
    </source>
</evidence>
<dbReference type="KEGG" id="ctc:CTC_02334"/>
<dbReference type="EMBL" id="AE015927">
    <property type="protein sequence ID" value="AAO36810.1"/>
    <property type="molecule type" value="Genomic_DNA"/>
</dbReference>
<dbReference type="PANTHER" id="PTHR33293:SF1">
    <property type="entry name" value="INSERTION ELEMENT IS1 1 PROTEIN INSB-RELATED"/>
    <property type="match status" value="1"/>
</dbReference>
<name>Q891N5_CLOTE</name>
<dbReference type="STRING" id="212717.CTC_02334"/>
<evidence type="ECO:0000313" key="2">
    <source>
        <dbReference type="Proteomes" id="UP000001412"/>
    </source>
</evidence>
<protein>
    <submittedName>
        <fullName evidence="1">Putative transposase</fullName>
    </submittedName>
</protein>
<dbReference type="Proteomes" id="UP000001412">
    <property type="component" value="Chromosome"/>
</dbReference>
<proteinExistence type="predicted"/>
<reference evidence="1 2" key="1">
    <citation type="journal article" date="2003" name="Proc. Natl. Acad. Sci. U.S.A.">
        <title>The genome sequence of Clostridium tetani, the causative agent of tetanus disease.</title>
        <authorList>
            <person name="Brueggemann H."/>
            <person name="Baumer S."/>
            <person name="Fricke W.F."/>
            <person name="Wiezer A."/>
            <person name="Liesegang H."/>
            <person name="Decker I."/>
            <person name="Herzberg C."/>
            <person name="Martinez-Arias R."/>
            <person name="Merkl R."/>
            <person name="Henne A."/>
            <person name="Gottschalk G."/>
        </authorList>
    </citation>
    <scope>NUCLEOTIDE SEQUENCE [LARGE SCALE GENOMIC DNA]</scope>
    <source>
        <strain evidence="2">Massachusetts / E88</strain>
    </source>
</reference>
<dbReference type="AlphaFoldDB" id="Q891N5"/>
<accession>Q891N5</accession>
<sequence>MEVSVMANTYFAVLMKRIKECKKEEKSRLYNHLKKIVSLNPEHHNKNNDKEDLYTDTICVHCKSENIVKNGKYKEKQRYICKDCHKTFTNYTNSPISYSKKNISKWIEYTKCMLAGYSLRKSSKLVGISLSTAFYWRHKILNSVKDFFEYESNIKNQESSIIDFKKIGLRYSSKFNDYFSDELFRCQGNSEKCLICKNSNNIIKGFSSATFEKLKAIKRSLKLEENIKLCKSLKIIYTLKDHIKKWIRKFNGIAFKYLCNYVSWFKWIFNMIFKINLAV</sequence>
<gene>
    <name evidence="1" type="ordered locus">CTC_02334</name>
</gene>
<organism evidence="1 2">
    <name type="scientific">Clostridium tetani (strain Massachusetts / E88)</name>
    <dbReference type="NCBI Taxonomy" id="212717"/>
    <lineage>
        <taxon>Bacteria</taxon>
        <taxon>Bacillati</taxon>
        <taxon>Bacillota</taxon>
        <taxon>Clostridia</taxon>
        <taxon>Eubacteriales</taxon>
        <taxon>Clostridiaceae</taxon>
        <taxon>Clostridium</taxon>
    </lineage>
</organism>
<dbReference type="HOGENOM" id="CLU_996417_0_0_9"/>
<keyword evidence="2" id="KW-1185">Reference proteome</keyword>
<dbReference type="PANTHER" id="PTHR33293">
    <property type="entry name" value="INSERTION ELEMENT IS1 1 PROTEIN INSB-RELATED"/>
    <property type="match status" value="1"/>
</dbReference>